<evidence type="ECO:0000313" key="1">
    <source>
        <dbReference type="EMBL" id="QFZ17769.1"/>
    </source>
</evidence>
<evidence type="ECO:0008006" key="3">
    <source>
        <dbReference type="Google" id="ProtNLM"/>
    </source>
</evidence>
<dbReference type="EMBL" id="CP034550">
    <property type="protein sequence ID" value="QFZ17769.1"/>
    <property type="molecule type" value="Genomic_DNA"/>
</dbReference>
<gene>
    <name evidence="1" type="ORF">EKG83_10010</name>
</gene>
<dbReference type="KEGG" id="ssyi:EKG83_10010"/>
<organism evidence="1 2">
    <name type="scientific">Saccharothrix syringae</name>
    <name type="common">Nocardiopsis syringae</name>
    <dbReference type="NCBI Taxonomy" id="103733"/>
    <lineage>
        <taxon>Bacteria</taxon>
        <taxon>Bacillati</taxon>
        <taxon>Actinomycetota</taxon>
        <taxon>Actinomycetes</taxon>
        <taxon>Pseudonocardiales</taxon>
        <taxon>Pseudonocardiaceae</taxon>
        <taxon>Saccharothrix</taxon>
    </lineage>
</organism>
<proteinExistence type="predicted"/>
<accession>A0A5Q0GUX5</accession>
<dbReference type="AlphaFoldDB" id="A0A5Q0GUX5"/>
<keyword evidence="2" id="KW-1185">Reference proteome</keyword>
<protein>
    <recommendedName>
        <fullName evidence="3">Transposase</fullName>
    </recommendedName>
</protein>
<reference evidence="2" key="1">
    <citation type="journal article" date="2021" name="Curr. Microbiol.">
        <title>Complete genome of nocamycin-producing strain Saccharothrix syringae NRRL B-16468 reveals the biosynthetic potential for secondary metabolites.</title>
        <authorList>
            <person name="Mo X."/>
            <person name="Yang S."/>
        </authorList>
    </citation>
    <scope>NUCLEOTIDE SEQUENCE [LARGE SCALE GENOMIC DNA]</scope>
    <source>
        <strain evidence="2">ATCC 51364 / DSM 43886 / JCM 6844 / KCTC 9398 / NBRC 14523 / NRRL B-16468 / INA 2240</strain>
    </source>
</reference>
<name>A0A5Q0GUX5_SACSY</name>
<dbReference type="Proteomes" id="UP000325787">
    <property type="component" value="Chromosome"/>
</dbReference>
<sequence length="92" mass="10496">MTRDQVLSDQTWERITPLLPTQYGNNRPFRDHRQTIEGLVFPHLRRDDPPALQHEADAAGELNGAVLPRRLRITATSPSSAKGARLARLRFR</sequence>
<evidence type="ECO:0000313" key="2">
    <source>
        <dbReference type="Proteomes" id="UP000325787"/>
    </source>
</evidence>
<dbReference type="OrthoDB" id="4546548at2"/>